<dbReference type="GO" id="GO:0030170">
    <property type="term" value="F:pyridoxal phosphate binding"/>
    <property type="evidence" value="ECO:0007669"/>
    <property type="project" value="InterPro"/>
</dbReference>
<sequence length="475" mass="53308">MNKVFDIIEKERRRQEEEICLIASENYVSKDIMNVVGSILTNKYAEGYPNKRYYGGCRYVDEIEQYAIDKCKELFNCKWANVQPHSGSQANQAVYLALCKPDDTILGMSLDAGGHLTHGSKVSASGKLYNAVSYGLDEDGIINYDEIKEKLYQHFPRILIVGASAYSRIIDFKRIREIVDKYNKGLKDYIIHSVVENPDFVNNTVRFYGKTIDVTNELISSIYNNTYCYLMVDMAHIAGLVATGLHPSPLPYADVVTSTTHKTLRGTRGGIIISNNEELGKKIDKAVFPGIQGGPLEHIIAGKAICFEEALTPEFKQYQEQVLKNIKAMEEVFKERQIPMVSGGSDNHLILLDLRKYGISGKQLEDALSKVGIVVNKNAVKDDPKPKSETSGIRLGTAAITTRGANENDCAWIAHQIAHIIEILEGDYDYEGIDFIKESFENCEGRKLTNEEAALMLIKEGVEHFCLEHPIYKKD</sequence>
<dbReference type="InterPro" id="IPR039429">
    <property type="entry name" value="SHMT-like_dom"/>
</dbReference>
<evidence type="ECO:0000259" key="4">
    <source>
        <dbReference type="Pfam" id="PF00464"/>
    </source>
</evidence>
<dbReference type="SUPFAM" id="SSF53383">
    <property type="entry name" value="PLP-dependent transferases"/>
    <property type="match status" value="2"/>
</dbReference>
<evidence type="ECO:0000256" key="1">
    <source>
        <dbReference type="ARBA" id="ARBA00001933"/>
    </source>
</evidence>
<evidence type="ECO:0000256" key="3">
    <source>
        <dbReference type="PIRSR" id="PIRSR000412-50"/>
    </source>
</evidence>
<feature type="domain" description="Serine hydroxymethyltransferase-like" evidence="4">
    <location>
        <begin position="206"/>
        <end position="416"/>
    </location>
</feature>
<dbReference type="InterPro" id="IPR015422">
    <property type="entry name" value="PyrdxlP-dep_Trfase_small"/>
</dbReference>
<dbReference type="GO" id="GO:0035999">
    <property type="term" value="P:tetrahydrofolate interconversion"/>
    <property type="evidence" value="ECO:0007669"/>
    <property type="project" value="InterPro"/>
</dbReference>
<dbReference type="PIRSF" id="PIRSF000412">
    <property type="entry name" value="SHMT"/>
    <property type="match status" value="1"/>
</dbReference>
<reference evidence="5" key="1">
    <citation type="journal article" date="2021" name="Proc. Natl. Acad. Sci. U.S.A.">
        <title>A Catalog of Tens of Thousands of Viruses from Human Metagenomes Reveals Hidden Associations with Chronic Diseases.</title>
        <authorList>
            <person name="Tisza M.J."/>
            <person name="Buck C.B."/>
        </authorList>
    </citation>
    <scope>NUCLEOTIDE SEQUENCE</scope>
    <source>
        <strain evidence="5">CtWb16</strain>
    </source>
</reference>
<dbReference type="InterPro" id="IPR015421">
    <property type="entry name" value="PyrdxlP-dep_Trfase_major"/>
</dbReference>
<feature type="modified residue" description="N6-(pyridoxal phosphate)lysine" evidence="3">
    <location>
        <position position="262"/>
    </location>
</feature>
<feature type="domain" description="Serine hydroxymethyltransferase-like" evidence="4">
    <location>
        <begin position="3"/>
        <end position="183"/>
    </location>
</feature>
<accession>A0A8S5T0H6</accession>
<dbReference type="EMBL" id="BK032721">
    <property type="protein sequence ID" value="DAF56616.1"/>
    <property type="molecule type" value="Genomic_DNA"/>
</dbReference>
<dbReference type="Gene3D" id="3.40.640.10">
    <property type="entry name" value="Type I PLP-dependent aspartate aminotransferase-like (Major domain)"/>
    <property type="match status" value="2"/>
</dbReference>
<dbReference type="CDD" id="cd00378">
    <property type="entry name" value="SHMT"/>
    <property type="match status" value="1"/>
</dbReference>
<proteinExistence type="inferred from homology"/>
<dbReference type="GO" id="GO:0004372">
    <property type="term" value="F:glycine hydroxymethyltransferase activity"/>
    <property type="evidence" value="ECO:0007669"/>
    <property type="project" value="InterPro"/>
</dbReference>
<dbReference type="PANTHER" id="PTHR11680:SF35">
    <property type="entry name" value="SERINE HYDROXYMETHYLTRANSFERASE 1"/>
    <property type="match status" value="1"/>
</dbReference>
<dbReference type="Pfam" id="PF00464">
    <property type="entry name" value="SHMT"/>
    <property type="match status" value="2"/>
</dbReference>
<dbReference type="InterPro" id="IPR049943">
    <property type="entry name" value="Ser_HO-MeTrfase-like"/>
</dbReference>
<dbReference type="Gene3D" id="3.90.1150.10">
    <property type="entry name" value="Aspartate Aminotransferase, domain 1"/>
    <property type="match status" value="1"/>
</dbReference>
<name>A0A8S5T0H6_9CAUD</name>
<evidence type="ECO:0000313" key="5">
    <source>
        <dbReference type="EMBL" id="DAF56616.1"/>
    </source>
</evidence>
<comment type="cofactor">
    <cofactor evidence="1 3">
        <name>pyridoxal 5'-phosphate</name>
        <dbReference type="ChEBI" id="CHEBI:597326"/>
    </cofactor>
</comment>
<dbReference type="HAMAP" id="MF_00051">
    <property type="entry name" value="SHMT"/>
    <property type="match status" value="1"/>
</dbReference>
<dbReference type="GO" id="GO:0019264">
    <property type="term" value="P:glycine biosynthetic process from serine"/>
    <property type="evidence" value="ECO:0007669"/>
    <property type="project" value="InterPro"/>
</dbReference>
<dbReference type="InterPro" id="IPR015424">
    <property type="entry name" value="PyrdxlP-dep_Trfase"/>
</dbReference>
<organism evidence="5">
    <name type="scientific">Myoviridae sp. ctWb16</name>
    <dbReference type="NCBI Taxonomy" id="2827690"/>
    <lineage>
        <taxon>Viruses</taxon>
        <taxon>Duplodnaviria</taxon>
        <taxon>Heunggongvirae</taxon>
        <taxon>Uroviricota</taxon>
        <taxon>Caudoviricetes</taxon>
    </lineage>
</organism>
<protein>
    <submittedName>
        <fullName evidence="5">Serine hydroxymethyltransferase</fullName>
    </submittedName>
</protein>
<dbReference type="InterPro" id="IPR001085">
    <property type="entry name" value="Ser_HO-MeTrfase"/>
</dbReference>
<dbReference type="PANTHER" id="PTHR11680">
    <property type="entry name" value="SERINE HYDROXYMETHYLTRANSFERASE"/>
    <property type="match status" value="1"/>
</dbReference>
<evidence type="ECO:0000256" key="2">
    <source>
        <dbReference type="ARBA" id="ARBA00022898"/>
    </source>
</evidence>
<keyword evidence="2 3" id="KW-0663">Pyridoxal phosphate</keyword>